<feature type="transmembrane region" description="Helical" evidence="6">
    <location>
        <begin position="271"/>
        <end position="290"/>
    </location>
</feature>
<dbReference type="InterPro" id="IPR050638">
    <property type="entry name" value="AA-Vitamin_Transporters"/>
</dbReference>
<reference evidence="8" key="1">
    <citation type="submission" date="2022-07" db="EMBL/GenBank/DDBJ databases">
        <title>Arcobacter roscoffensis sp. nov., a marine bacterium isolated from coastal seawater collected from Roscoff, France.</title>
        <authorList>
            <person name="Pascual J."/>
            <person name="Lepeaux C."/>
            <person name="Methner A."/>
            <person name="Overmann J."/>
        </authorList>
    </citation>
    <scope>NUCLEOTIDE SEQUENCE</scope>
    <source>
        <strain evidence="8">ARW1-2F2</strain>
    </source>
</reference>
<dbReference type="SUPFAM" id="SSF103481">
    <property type="entry name" value="Multidrug resistance efflux transporter EmrE"/>
    <property type="match status" value="2"/>
</dbReference>
<feature type="transmembrane region" description="Helical" evidence="6">
    <location>
        <begin position="218"/>
        <end position="236"/>
    </location>
</feature>
<evidence type="ECO:0000256" key="5">
    <source>
        <dbReference type="ARBA" id="ARBA00023136"/>
    </source>
</evidence>
<feature type="transmembrane region" description="Helical" evidence="6">
    <location>
        <begin position="182"/>
        <end position="206"/>
    </location>
</feature>
<feature type="transmembrane region" description="Helical" evidence="6">
    <location>
        <begin position="121"/>
        <end position="139"/>
    </location>
</feature>
<feature type="domain" description="EamA" evidence="7">
    <location>
        <begin position="7"/>
        <end position="138"/>
    </location>
</feature>
<keyword evidence="5 6" id="KW-0472">Membrane</keyword>
<evidence type="ECO:0000256" key="1">
    <source>
        <dbReference type="ARBA" id="ARBA00004651"/>
    </source>
</evidence>
<feature type="transmembrane region" description="Helical" evidence="6">
    <location>
        <begin position="151"/>
        <end position="170"/>
    </location>
</feature>
<comment type="subcellular location">
    <subcellularLocation>
        <location evidence="1">Cell membrane</location>
        <topology evidence="1">Multi-pass membrane protein</topology>
    </subcellularLocation>
</comment>
<dbReference type="RefSeq" id="WP_254578007.1">
    <property type="nucleotide sequence ID" value="NZ_CP100595.1"/>
</dbReference>
<evidence type="ECO:0000313" key="8">
    <source>
        <dbReference type="EMBL" id="UTJ07833.1"/>
    </source>
</evidence>
<name>A0ABY5E9R9_9BACT</name>
<evidence type="ECO:0000256" key="6">
    <source>
        <dbReference type="SAM" id="Phobius"/>
    </source>
</evidence>
<feature type="transmembrane region" description="Helical" evidence="6">
    <location>
        <begin position="94"/>
        <end position="114"/>
    </location>
</feature>
<keyword evidence="2" id="KW-1003">Cell membrane</keyword>
<feature type="domain" description="EamA" evidence="7">
    <location>
        <begin position="154"/>
        <end position="290"/>
    </location>
</feature>
<accession>A0ABY5E9R9</accession>
<protein>
    <submittedName>
        <fullName evidence="8">DMT family transporter</fullName>
    </submittedName>
</protein>
<sequence>MNQNIQAHILVFTATILVALSFIISGKLSGIIDPISLTLGRFVLAFISLLPIILIVKKYRVKIKKSFIKGLKISFFYSLYFILLFKALEDTTALNTATLFTLVPLITAILANFIFKDKLNILKLFIYFMGMIGTTIVIFDGDIQRLINLSFNNGDIIFLFGVLSMALYSISAKFFYEKEDEVLSITLMTLFGGIIWMSIALVALDIPLQWEKLEGENFWYMVYLSIGATLITVFLYQKSTVILGPNKLMAYVYLNPAIVAFLMYIMENQKININTFFGILLSIFATIILLKKSKEIK</sequence>
<evidence type="ECO:0000259" key="7">
    <source>
        <dbReference type="Pfam" id="PF00892"/>
    </source>
</evidence>
<evidence type="ECO:0000256" key="2">
    <source>
        <dbReference type="ARBA" id="ARBA00022475"/>
    </source>
</evidence>
<keyword evidence="4 6" id="KW-1133">Transmembrane helix</keyword>
<dbReference type="EMBL" id="CP100595">
    <property type="protein sequence ID" value="UTJ07833.1"/>
    <property type="molecule type" value="Genomic_DNA"/>
</dbReference>
<evidence type="ECO:0000256" key="3">
    <source>
        <dbReference type="ARBA" id="ARBA00022692"/>
    </source>
</evidence>
<dbReference type="PANTHER" id="PTHR32322">
    <property type="entry name" value="INNER MEMBRANE TRANSPORTER"/>
    <property type="match status" value="1"/>
</dbReference>
<keyword evidence="3 6" id="KW-0812">Transmembrane</keyword>
<feature type="transmembrane region" description="Helical" evidence="6">
    <location>
        <begin position="7"/>
        <end position="26"/>
    </location>
</feature>
<evidence type="ECO:0000313" key="9">
    <source>
        <dbReference type="Proteomes" id="UP001060012"/>
    </source>
</evidence>
<dbReference type="InterPro" id="IPR037185">
    <property type="entry name" value="EmrE-like"/>
</dbReference>
<evidence type="ECO:0000256" key="4">
    <source>
        <dbReference type="ARBA" id="ARBA00022989"/>
    </source>
</evidence>
<keyword evidence="9" id="KW-1185">Reference proteome</keyword>
<dbReference type="Pfam" id="PF00892">
    <property type="entry name" value="EamA"/>
    <property type="match status" value="2"/>
</dbReference>
<gene>
    <name evidence="8" type="ORF">NJU99_06975</name>
</gene>
<dbReference type="Proteomes" id="UP001060012">
    <property type="component" value="Chromosome"/>
</dbReference>
<proteinExistence type="predicted"/>
<feature type="transmembrane region" description="Helical" evidence="6">
    <location>
        <begin position="38"/>
        <end position="56"/>
    </location>
</feature>
<feature type="transmembrane region" description="Helical" evidence="6">
    <location>
        <begin position="248"/>
        <end position="265"/>
    </location>
</feature>
<feature type="transmembrane region" description="Helical" evidence="6">
    <location>
        <begin position="68"/>
        <end position="88"/>
    </location>
</feature>
<dbReference type="InterPro" id="IPR000620">
    <property type="entry name" value="EamA_dom"/>
</dbReference>
<organism evidence="8 9">
    <name type="scientific">Arcobacter roscoffensis</name>
    <dbReference type="NCBI Taxonomy" id="2961520"/>
    <lineage>
        <taxon>Bacteria</taxon>
        <taxon>Pseudomonadati</taxon>
        <taxon>Campylobacterota</taxon>
        <taxon>Epsilonproteobacteria</taxon>
        <taxon>Campylobacterales</taxon>
        <taxon>Arcobacteraceae</taxon>
        <taxon>Arcobacter</taxon>
    </lineage>
</organism>
<dbReference type="PANTHER" id="PTHR32322:SF18">
    <property type="entry name" value="S-ADENOSYLMETHIONINE_S-ADENOSYLHOMOCYSTEINE TRANSPORTER"/>
    <property type="match status" value="1"/>
</dbReference>